<evidence type="ECO:0000313" key="3">
    <source>
        <dbReference type="Proteomes" id="UP000324629"/>
    </source>
</evidence>
<dbReference type="CDD" id="cd01647">
    <property type="entry name" value="RT_LTR"/>
    <property type="match status" value="1"/>
</dbReference>
<reference evidence="2 3" key="1">
    <citation type="journal article" date="2019" name="Gigascience">
        <title>Whole-genome sequence of the oriental lung fluke Paragonimus westermani.</title>
        <authorList>
            <person name="Oey H."/>
            <person name="Zakrzewski M."/>
            <person name="Narain K."/>
            <person name="Devi K.R."/>
            <person name="Agatsuma T."/>
            <person name="Nawaratna S."/>
            <person name="Gobert G.N."/>
            <person name="Jones M.K."/>
            <person name="Ragan M.A."/>
            <person name="McManus D.P."/>
            <person name="Krause L."/>
        </authorList>
    </citation>
    <scope>NUCLEOTIDE SEQUENCE [LARGE SCALE GENOMIC DNA]</scope>
    <source>
        <strain evidence="2 3">IND2009</strain>
    </source>
</reference>
<dbReference type="EMBL" id="QNGE01002919">
    <property type="protein sequence ID" value="KAA3674782.1"/>
    <property type="molecule type" value="Genomic_DNA"/>
</dbReference>
<evidence type="ECO:0000259" key="1">
    <source>
        <dbReference type="PROSITE" id="PS50994"/>
    </source>
</evidence>
<feature type="non-terminal residue" evidence="2">
    <location>
        <position position="588"/>
    </location>
</feature>
<keyword evidence="3" id="KW-1185">Reference proteome</keyword>
<dbReference type="PANTHER" id="PTHR37984">
    <property type="entry name" value="PROTEIN CBG26694"/>
    <property type="match status" value="1"/>
</dbReference>
<comment type="caution">
    <text evidence="2">The sequence shown here is derived from an EMBL/GenBank/DDBJ whole genome shotgun (WGS) entry which is preliminary data.</text>
</comment>
<dbReference type="Proteomes" id="UP000324629">
    <property type="component" value="Unassembled WGS sequence"/>
</dbReference>
<dbReference type="GO" id="GO:0015074">
    <property type="term" value="P:DNA integration"/>
    <property type="evidence" value="ECO:0007669"/>
    <property type="project" value="InterPro"/>
</dbReference>
<evidence type="ECO:0000313" key="2">
    <source>
        <dbReference type="EMBL" id="KAA3674782.1"/>
    </source>
</evidence>
<accession>A0A5J4NH20</accession>
<gene>
    <name evidence="2" type="ORF">DEA37_0008251</name>
</gene>
<dbReference type="SUPFAM" id="SSF56672">
    <property type="entry name" value="DNA/RNA polymerases"/>
    <property type="match status" value="1"/>
</dbReference>
<dbReference type="PROSITE" id="PS50994">
    <property type="entry name" value="INTEGRASE"/>
    <property type="match status" value="1"/>
</dbReference>
<dbReference type="InterPro" id="IPR001584">
    <property type="entry name" value="Integrase_cat-core"/>
</dbReference>
<dbReference type="Pfam" id="PF00665">
    <property type="entry name" value="rve"/>
    <property type="match status" value="1"/>
</dbReference>
<dbReference type="GO" id="GO:0003676">
    <property type="term" value="F:nucleic acid binding"/>
    <property type="evidence" value="ECO:0007669"/>
    <property type="project" value="InterPro"/>
</dbReference>
<dbReference type="AlphaFoldDB" id="A0A5J4NH20"/>
<sequence length="588" mass="65795">MFCDAAARNVSPPVFQDVMNGITKEFDDTKTYQDDGLVHAADKPTHDYRWDDFSTPLWSSTQRSVISQLLLSHALGFSVSRLNVACIPRMLDLEVPSTYTELIADKIKIAKAEFEHMLQLRIIRPSNSSRATTLHMVPKTSPSDWRPCGDYRALNSCTIPDRYSMPHVHDFSLGLAGATIPSKLDLVRAYYHIPVAEDISKTAITTPSGLFGFPRMPFGLRNAAQTVQRFMDEVLRGLPLPLKRGTIFSPRAVFERFAQYDIKINIDMSAFGVNSLDILGHRIDRTGITPLPDRVESISTFPNPTTMIQLRRFLGILNYYRRFIPHCAYIVKPLTDLVDSKRKSVGLSPEAKASFSTAKHLDYISQFNTDIRHLRGDANIVADTLSRPDVNSVQSPPSFDLSQMATVQQCSEDTKDVSIQCQRSKVHKHTVTTPGTFSQPDARLSHVHLDIVGPIPPPNDCTDILTAIDRFTRWPLAVPIKDISAEIVAKTFLEHWIANFDVPSTITTDRGTQFQSSLFRNFTQLLGCSHIKTTANHPCANGLAERFHRQMKASITAQSDATKWGELLPLILLEIRSTVKEDVGCTTS</sequence>
<dbReference type="InterPro" id="IPR036397">
    <property type="entry name" value="RNaseH_sf"/>
</dbReference>
<proteinExistence type="predicted"/>
<dbReference type="Gene3D" id="3.10.10.10">
    <property type="entry name" value="HIV Type 1 Reverse Transcriptase, subunit A, domain 1"/>
    <property type="match status" value="1"/>
</dbReference>
<dbReference type="Pfam" id="PF00078">
    <property type="entry name" value="RVT_1"/>
    <property type="match status" value="1"/>
</dbReference>
<feature type="domain" description="Integrase catalytic" evidence="1">
    <location>
        <begin position="436"/>
        <end position="588"/>
    </location>
</feature>
<dbReference type="InterPro" id="IPR050951">
    <property type="entry name" value="Retrovirus_Pol_polyprotein"/>
</dbReference>
<protein>
    <recommendedName>
        <fullName evidence="1">Integrase catalytic domain-containing protein</fullName>
    </recommendedName>
</protein>
<dbReference type="InterPro" id="IPR043502">
    <property type="entry name" value="DNA/RNA_pol_sf"/>
</dbReference>
<dbReference type="InterPro" id="IPR043128">
    <property type="entry name" value="Rev_trsase/Diguanyl_cyclase"/>
</dbReference>
<dbReference type="InterPro" id="IPR012337">
    <property type="entry name" value="RNaseH-like_sf"/>
</dbReference>
<dbReference type="Gene3D" id="3.30.420.10">
    <property type="entry name" value="Ribonuclease H-like superfamily/Ribonuclease H"/>
    <property type="match status" value="1"/>
</dbReference>
<dbReference type="SUPFAM" id="SSF53098">
    <property type="entry name" value="Ribonuclease H-like"/>
    <property type="match status" value="1"/>
</dbReference>
<dbReference type="Gene3D" id="3.30.70.270">
    <property type="match status" value="2"/>
</dbReference>
<dbReference type="InterPro" id="IPR000477">
    <property type="entry name" value="RT_dom"/>
</dbReference>
<organism evidence="2 3">
    <name type="scientific">Paragonimus westermani</name>
    <dbReference type="NCBI Taxonomy" id="34504"/>
    <lineage>
        <taxon>Eukaryota</taxon>
        <taxon>Metazoa</taxon>
        <taxon>Spiralia</taxon>
        <taxon>Lophotrochozoa</taxon>
        <taxon>Platyhelminthes</taxon>
        <taxon>Trematoda</taxon>
        <taxon>Digenea</taxon>
        <taxon>Plagiorchiida</taxon>
        <taxon>Troglotremata</taxon>
        <taxon>Troglotrematidae</taxon>
        <taxon>Paragonimus</taxon>
    </lineage>
</organism>
<dbReference type="PANTHER" id="PTHR37984:SF5">
    <property type="entry name" value="PROTEIN NYNRIN-LIKE"/>
    <property type="match status" value="1"/>
</dbReference>
<name>A0A5J4NH20_9TREM</name>